<dbReference type="SUPFAM" id="SSF53850">
    <property type="entry name" value="Periplasmic binding protein-like II"/>
    <property type="match status" value="1"/>
</dbReference>
<keyword evidence="6 7" id="KW-0472">Membrane</keyword>
<evidence type="ECO:0008006" key="13">
    <source>
        <dbReference type="Google" id="ProtNLM"/>
    </source>
</evidence>
<dbReference type="SMART" id="SM00062">
    <property type="entry name" value="PBPb"/>
    <property type="match status" value="1"/>
</dbReference>
<keyword evidence="3" id="KW-1003">Cell membrane</keyword>
<evidence type="ECO:0000256" key="7">
    <source>
        <dbReference type="SAM" id="Phobius"/>
    </source>
</evidence>
<dbReference type="PROSITE" id="PS50893">
    <property type="entry name" value="ABC_TRANSPORTER_2"/>
    <property type="match status" value="1"/>
</dbReference>
<dbReference type="Gene3D" id="3.40.190.10">
    <property type="entry name" value="Periplasmic binding protein-like II"/>
    <property type="match status" value="2"/>
</dbReference>
<evidence type="ECO:0000256" key="6">
    <source>
        <dbReference type="ARBA" id="ARBA00023136"/>
    </source>
</evidence>
<comment type="caution">
    <text evidence="11">The sequence shown here is derived from an EMBL/GenBank/DDBJ whole genome shotgun (WGS) entry which is preliminary data.</text>
</comment>
<evidence type="ECO:0000313" key="12">
    <source>
        <dbReference type="Proteomes" id="UP001178507"/>
    </source>
</evidence>
<feature type="transmembrane region" description="Helical" evidence="7">
    <location>
        <begin position="571"/>
        <end position="596"/>
    </location>
</feature>
<evidence type="ECO:0000259" key="10">
    <source>
        <dbReference type="PROSITE" id="PS50928"/>
    </source>
</evidence>
<feature type="transmembrane region" description="Helical" evidence="7">
    <location>
        <begin position="944"/>
        <end position="963"/>
    </location>
</feature>
<protein>
    <recommendedName>
        <fullName evidence="13">Amino acid ABC transporter permease</fullName>
    </recommendedName>
</protein>
<dbReference type="InterPro" id="IPR010065">
    <property type="entry name" value="AA_ABC_transptr_permease_3TM"/>
</dbReference>
<feature type="transmembrane region" description="Helical" evidence="7">
    <location>
        <begin position="485"/>
        <end position="506"/>
    </location>
</feature>
<name>A0AA36JMM5_9DINO</name>
<dbReference type="InterPro" id="IPR000515">
    <property type="entry name" value="MetI-like"/>
</dbReference>
<feature type="transmembrane region" description="Helical" evidence="7">
    <location>
        <begin position="865"/>
        <end position="882"/>
    </location>
</feature>
<dbReference type="PROSITE" id="PS00211">
    <property type="entry name" value="ABC_TRANSPORTER_1"/>
    <property type="match status" value="1"/>
</dbReference>
<comment type="subcellular location">
    <subcellularLocation>
        <location evidence="1">Cell membrane</location>
        <topology evidence="1">Multi-pass membrane protein</topology>
    </subcellularLocation>
</comment>
<feature type="transmembrane region" description="Helical" evidence="7">
    <location>
        <begin position="915"/>
        <end position="932"/>
    </location>
</feature>
<dbReference type="Proteomes" id="UP001178507">
    <property type="component" value="Unassembled WGS sequence"/>
</dbReference>
<organism evidence="11 12">
    <name type="scientific">Effrenium voratum</name>
    <dbReference type="NCBI Taxonomy" id="2562239"/>
    <lineage>
        <taxon>Eukaryota</taxon>
        <taxon>Sar</taxon>
        <taxon>Alveolata</taxon>
        <taxon>Dinophyceae</taxon>
        <taxon>Suessiales</taxon>
        <taxon>Symbiodiniaceae</taxon>
        <taxon>Effrenium</taxon>
    </lineage>
</organism>
<dbReference type="Gene3D" id="1.10.3720.10">
    <property type="entry name" value="MetI-like"/>
    <property type="match status" value="3"/>
</dbReference>
<dbReference type="EMBL" id="CAUJNA010003689">
    <property type="protein sequence ID" value="CAJ1407773.1"/>
    <property type="molecule type" value="Genomic_DNA"/>
</dbReference>
<feature type="domain" description="ABC transporter" evidence="9">
    <location>
        <begin position="1156"/>
        <end position="1396"/>
    </location>
</feature>
<dbReference type="GO" id="GO:0005524">
    <property type="term" value="F:ATP binding"/>
    <property type="evidence" value="ECO:0007669"/>
    <property type="project" value="InterPro"/>
</dbReference>
<dbReference type="NCBIfam" id="TIGR01726">
    <property type="entry name" value="HEQRo_perm_3TM"/>
    <property type="match status" value="2"/>
</dbReference>
<keyword evidence="2" id="KW-0813">Transport</keyword>
<dbReference type="CDD" id="cd06261">
    <property type="entry name" value="TM_PBP2"/>
    <property type="match status" value="2"/>
</dbReference>
<dbReference type="Gene3D" id="3.40.50.300">
    <property type="entry name" value="P-loop containing nucleotide triphosphate hydrolases"/>
    <property type="match status" value="1"/>
</dbReference>
<evidence type="ECO:0000256" key="4">
    <source>
        <dbReference type="ARBA" id="ARBA00022692"/>
    </source>
</evidence>
<evidence type="ECO:0000256" key="1">
    <source>
        <dbReference type="ARBA" id="ARBA00004651"/>
    </source>
</evidence>
<feature type="transmembrane region" description="Helical" evidence="7">
    <location>
        <begin position="616"/>
        <end position="635"/>
    </location>
</feature>
<dbReference type="PANTHER" id="PTHR30614:SF41">
    <property type="entry name" value="INNER MEMBRANE AMINO-ACID ABC TRANSPORTER PERMEASE PROTEIN YHDY"/>
    <property type="match status" value="1"/>
</dbReference>
<dbReference type="GO" id="GO:0022857">
    <property type="term" value="F:transmembrane transporter activity"/>
    <property type="evidence" value="ECO:0007669"/>
    <property type="project" value="InterPro"/>
</dbReference>
<dbReference type="InterPro" id="IPR027417">
    <property type="entry name" value="P-loop_NTPase"/>
</dbReference>
<evidence type="ECO:0000256" key="2">
    <source>
        <dbReference type="ARBA" id="ARBA00022448"/>
    </source>
</evidence>
<feature type="domain" description="ABC transmembrane type-1" evidence="10">
    <location>
        <begin position="978"/>
        <end position="1166"/>
    </location>
</feature>
<feature type="transmembrane region" description="Helical" evidence="7">
    <location>
        <begin position="403"/>
        <end position="426"/>
    </location>
</feature>
<keyword evidence="8" id="KW-0732">Signal</keyword>
<feature type="transmembrane region" description="Helical" evidence="7">
    <location>
        <begin position="1103"/>
        <end position="1130"/>
    </location>
</feature>
<dbReference type="GO" id="GO:0043190">
    <property type="term" value="C:ATP-binding cassette (ABC) transporter complex"/>
    <property type="evidence" value="ECO:0007669"/>
    <property type="project" value="InterPro"/>
</dbReference>
<proteinExistence type="predicted"/>
<feature type="transmembrane region" description="Helical" evidence="7">
    <location>
        <begin position="780"/>
        <end position="801"/>
    </location>
</feature>
<keyword evidence="4 7" id="KW-0812">Transmembrane</keyword>
<dbReference type="InterPro" id="IPR043429">
    <property type="entry name" value="ArtM/GltK/GlnP/TcyL/YhdX-like"/>
</dbReference>
<reference evidence="11" key="1">
    <citation type="submission" date="2023-08" db="EMBL/GenBank/DDBJ databases">
        <authorList>
            <person name="Chen Y."/>
            <person name="Shah S."/>
            <person name="Dougan E. K."/>
            <person name="Thang M."/>
            <person name="Chan C."/>
        </authorList>
    </citation>
    <scope>NUCLEOTIDE SEQUENCE</scope>
</reference>
<dbReference type="InterPro" id="IPR035906">
    <property type="entry name" value="MetI-like_sf"/>
</dbReference>
<feature type="transmembrane region" description="Helical" evidence="7">
    <location>
        <begin position="373"/>
        <end position="391"/>
    </location>
</feature>
<dbReference type="InterPro" id="IPR017871">
    <property type="entry name" value="ABC_transporter-like_CS"/>
</dbReference>
<dbReference type="GO" id="GO:0006865">
    <property type="term" value="P:amino acid transport"/>
    <property type="evidence" value="ECO:0007669"/>
    <property type="project" value="TreeGrafter"/>
</dbReference>
<accession>A0AA36JMM5</accession>
<keyword evidence="5 7" id="KW-1133">Transmembrane helix</keyword>
<dbReference type="SUPFAM" id="SSF161098">
    <property type="entry name" value="MetI-like"/>
    <property type="match status" value="3"/>
</dbReference>
<feature type="transmembrane region" description="Helical" evidence="7">
    <location>
        <begin position="1051"/>
        <end position="1069"/>
    </location>
</feature>
<feature type="transmembrane region" description="Helical" evidence="7">
    <location>
        <begin position="889"/>
        <end position="909"/>
    </location>
</feature>
<feature type="chain" id="PRO_5041391164" description="Amino acid ABC transporter permease" evidence="8">
    <location>
        <begin position="25"/>
        <end position="1401"/>
    </location>
</feature>
<dbReference type="InterPro" id="IPR001638">
    <property type="entry name" value="Solute-binding_3/MltF_N"/>
</dbReference>
<feature type="transmembrane region" description="Helical" evidence="7">
    <location>
        <begin position="539"/>
        <end position="559"/>
    </location>
</feature>
<dbReference type="PROSITE" id="PS50928">
    <property type="entry name" value="ABC_TM1"/>
    <property type="match status" value="2"/>
</dbReference>
<feature type="transmembrane region" description="Helical" evidence="7">
    <location>
        <begin position="1009"/>
        <end position="1031"/>
    </location>
</feature>
<dbReference type="CDD" id="cd13692">
    <property type="entry name" value="PBP2_BztA"/>
    <property type="match status" value="1"/>
</dbReference>
<feature type="transmembrane region" description="Helical" evidence="7">
    <location>
        <begin position="438"/>
        <end position="464"/>
    </location>
</feature>
<dbReference type="Pfam" id="PF00497">
    <property type="entry name" value="SBP_bac_3"/>
    <property type="match status" value="1"/>
</dbReference>
<sequence>MTKTVLTGVLGAAVLALGASTASAATLDDVKAKGFVQCGVSQGLPGFSNPDADGEWSGMDVDLCRGIAAAIFGDATAVKFTPLSAKERFTALQSGEVDVLSRNTTWTMSRDTQLGLNFAGVNYYDGQGFMIRTDMNINSALELSGASICTNTGTTTELNVADYFRANNMEYELVAFEKADEVVAAYDAGRCDVYTTDQSGLYAQRLKLTDPGAHKVLPEIISKEPLGPVVRQGDDQWFNIVKWVHFATLNAEELGVTMANVEEMKESDNPSIRRLLGTEGEFGSDIGLENDWAAKAIAAVGNYGEIFDRNVGPDTELAIGRGVNALWSQGGLQYVPTGTDDKSKAGGRMAVTDMGRGVADAPPKVALLNNPKFRSWLFQILLGVAVAYLVYSGWVNMNANLQAAGVASGFGFLGENAGFSVAQSLIDYDQGTSSYGRVYVVGVLNTLIVAVVGIVFATVMGFLLGIARLSNNWIVSRLATSYVEFARNVPLLLQIFIWYFGVLRLLPQPRDSLDFGPLGLLNIRGYFAPKPVWGDGSAFVLYALIAGIVIAIGVSRWSYRRQMATGQRFPSLWVGLGAAVGLPLVVFLALGAPLTWDMPVLGGFRPSGGMTVIPEFIALLVALSTYTAAFIAEIVRAGILGVSKGQSEAAHALGLRQGQNLRLVVIPQALRIIIPPLTSQYLNLTKNSSLAVAIAYPELTSVFAGTALNQTGQAVEIISITMLTYLTFSLLTSAFMNWYNARVALVNVGPATAFVRGKMLAEQAAPSVSRGPVGWMREHLFPSVPQTILTLVCIYVLYLIVPPIANFMVFDAVWSGTDRTACATEAQGGVQPNGWFGACWAYVGAYMNQFIYGRYPDEEQWRVNIVWLMFFGGLIPLLMPSLPFKRENIAFMVLAFPVITLILLTGGNFDVIGTYLPLAILTVLALAVAYGFARGSQSDPMPGLKATAVIFASLFVIVAVLGIDFGLERVRTDVWGGLLVTMVIAVTGIAASLPIGIALALGRRSDMPIVRFICIVFIEFWRGVPLITVLFMSSVMLPLFLPEGVTFDKLLRALIGVALFSSAYMAEVVRGGLQALPKGQYEGAMALGLNWGQMMRMIILPQALKLVIPGIVNTFIGLFKDTTLVLIIGLFDFLGIIRSSTSDATWATPVQSITGLIFASIIYFLFCFGMSRYSMYMEQRAAFMSANAVKPDEIHVDRSRMQVSETDVAVEINDMHKWYGEFHVLRDINLKVMRGERIVGMVFQHFNLFPHLTILENCTLAPIWVRKMPKKEAEERAMHFLTRVKIPEQAQKYPGQLSGGQQQRVAIARSLCMNPRIMLFDEPTSALDPEMIKEVLDTMVGLAEEGMTMLCVTHEMGFARQVANRVIFMDQGQIVEQNEPDPFFDNPQHERTKEFLSQILH</sequence>
<dbReference type="Pfam" id="PF00005">
    <property type="entry name" value="ABC_tran"/>
    <property type="match status" value="1"/>
</dbReference>
<evidence type="ECO:0000259" key="9">
    <source>
        <dbReference type="PROSITE" id="PS50893"/>
    </source>
</evidence>
<evidence type="ECO:0000256" key="3">
    <source>
        <dbReference type="ARBA" id="ARBA00022475"/>
    </source>
</evidence>
<evidence type="ECO:0000313" key="11">
    <source>
        <dbReference type="EMBL" id="CAJ1407773.1"/>
    </source>
</evidence>
<feature type="signal peptide" evidence="8">
    <location>
        <begin position="1"/>
        <end position="24"/>
    </location>
</feature>
<dbReference type="GO" id="GO:0016887">
    <property type="term" value="F:ATP hydrolysis activity"/>
    <property type="evidence" value="ECO:0007669"/>
    <property type="project" value="InterPro"/>
</dbReference>
<dbReference type="PANTHER" id="PTHR30614">
    <property type="entry name" value="MEMBRANE COMPONENT OF AMINO ACID ABC TRANSPORTER"/>
    <property type="match status" value="1"/>
</dbReference>
<evidence type="ECO:0000256" key="5">
    <source>
        <dbReference type="ARBA" id="ARBA00022989"/>
    </source>
</evidence>
<feature type="domain" description="ABC transmembrane type-1" evidence="10">
    <location>
        <begin position="443"/>
        <end position="732"/>
    </location>
</feature>
<dbReference type="InterPro" id="IPR003439">
    <property type="entry name" value="ABC_transporter-like_ATP-bd"/>
</dbReference>
<dbReference type="Pfam" id="PF00528">
    <property type="entry name" value="BPD_transp_1"/>
    <property type="match status" value="2"/>
</dbReference>
<evidence type="ECO:0000256" key="8">
    <source>
        <dbReference type="SAM" id="SignalP"/>
    </source>
</evidence>
<feature type="transmembrane region" description="Helical" evidence="7">
    <location>
        <begin position="1150"/>
        <end position="1170"/>
    </location>
</feature>
<keyword evidence="12" id="KW-1185">Reference proteome</keyword>
<feature type="transmembrane region" description="Helical" evidence="7">
    <location>
        <begin position="975"/>
        <end position="1002"/>
    </location>
</feature>
<gene>
    <name evidence="11" type="ORF">EVOR1521_LOCUS29385</name>
</gene>
<dbReference type="SUPFAM" id="SSF52540">
    <property type="entry name" value="P-loop containing nucleoside triphosphate hydrolases"/>
    <property type="match status" value="1"/>
</dbReference>